<keyword evidence="6" id="KW-0949">S-adenosyl-L-methionine</keyword>
<accession>A0A1D7TJW6</accession>
<evidence type="ECO:0000256" key="4">
    <source>
        <dbReference type="ARBA" id="ARBA00022603"/>
    </source>
</evidence>
<dbReference type="PANTHER" id="PTHR43467:SF2">
    <property type="entry name" value="COBALT-PRECORRIN-2 C(20)-METHYLTRANSFERASE"/>
    <property type="match status" value="1"/>
</dbReference>
<keyword evidence="10" id="KW-1185">Reference proteome</keyword>
<reference evidence="10" key="1">
    <citation type="submission" date="2016-08" db="EMBL/GenBank/DDBJ databases">
        <title>Complete genome sequence of the organohalide-respiring Epsilonproteobacterium Sulfurospirillum halorespirans.</title>
        <authorList>
            <person name="Goris T."/>
            <person name="Zimmermann J."/>
            <person name="Schenz B."/>
            <person name="Lemos M."/>
            <person name="Hackermueller J."/>
            <person name="Diekert G."/>
        </authorList>
    </citation>
    <scope>NUCLEOTIDE SEQUENCE [LARGE SCALE GENOMIC DNA]</scope>
    <source>
        <strain>DSM 13726</strain>
        <strain evidence="10">PCE-M2</strain>
    </source>
</reference>
<evidence type="ECO:0000313" key="10">
    <source>
        <dbReference type="Proteomes" id="UP000094609"/>
    </source>
</evidence>
<evidence type="ECO:0000256" key="2">
    <source>
        <dbReference type="ARBA" id="ARBA00005879"/>
    </source>
</evidence>
<dbReference type="KEGG" id="shal:SHALO_1523"/>
<evidence type="ECO:0000256" key="3">
    <source>
        <dbReference type="ARBA" id="ARBA00022573"/>
    </source>
</evidence>
<dbReference type="STRING" id="1193502.SHALO_1523"/>
<dbReference type="InterPro" id="IPR012382">
    <property type="entry name" value="CobI/CbiL"/>
</dbReference>
<comment type="pathway">
    <text evidence="1">Cofactor biosynthesis; adenosylcobalamin biosynthesis.</text>
</comment>
<dbReference type="Proteomes" id="UP000094609">
    <property type="component" value="Chromosome"/>
</dbReference>
<dbReference type="InterPro" id="IPR035996">
    <property type="entry name" value="4pyrrol_Methylase_sf"/>
</dbReference>
<dbReference type="PIRSF" id="PIRSF036427">
    <property type="entry name" value="Precrrn-2_mtase"/>
    <property type="match status" value="1"/>
</dbReference>
<proteinExistence type="inferred from homology"/>
<feature type="domain" description="Tetrapyrrole methylase" evidence="8">
    <location>
        <begin position="3"/>
        <end position="207"/>
    </location>
</feature>
<dbReference type="AlphaFoldDB" id="A0A1D7TJW6"/>
<dbReference type="Pfam" id="PF00590">
    <property type="entry name" value="TP_methylase"/>
    <property type="match status" value="1"/>
</dbReference>
<name>A0A1D7TJW6_9BACT</name>
<organism evidence="9 10">
    <name type="scientific">Sulfurospirillum halorespirans DSM 13726</name>
    <dbReference type="NCBI Taxonomy" id="1193502"/>
    <lineage>
        <taxon>Bacteria</taxon>
        <taxon>Pseudomonadati</taxon>
        <taxon>Campylobacterota</taxon>
        <taxon>Epsilonproteobacteria</taxon>
        <taxon>Campylobacterales</taxon>
        <taxon>Sulfurospirillaceae</taxon>
        <taxon>Sulfurospirillum</taxon>
    </lineage>
</organism>
<keyword evidence="3" id="KW-0169">Cobalamin biosynthesis</keyword>
<dbReference type="RefSeq" id="WP_025344693.1">
    <property type="nucleotide sequence ID" value="NZ_CP017111.1"/>
</dbReference>
<dbReference type="PATRIC" id="fig|1193502.14.peg.1546"/>
<evidence type="ECO:0000256" key="1">
    <source>
        <dbReference type="ARBA" id="ARBA00004953"/>
    </source>
</evidence>
<dbReference type="GO" id="GO:0009236">
    <property type="term" value="P:cobalamin biosynthetic process"/>
    <property type="evidence" value="ECO:0007669"/>
    <property type="project" value="UniProtKB-UniRule"/>
</dbReference>
<gene>
    <name evidence="9" type="ORF">SHALO_1523</name>
</gene>
<dbReference type="InterPro" id="IPR006364">
    <property type="entry name" value="CobI/CbiL/CobIJ_dom"/>
</dbReference>
<evidence type="ECO:0000259" key="8">
    <source>
        <dbReference type="Pfam" id="PF00590"/>
    </source>
</evidence>
<evidence type="ECO:0000256" key="5">
    <source>
        <dbReference type="ARBA" id="ARBA00022679"/>
    </source>
</evidence>
<dbReference type="NCBIfam" id="TIGR01467">
    <property type="entry name" value="cobI_cbiL"/>
    <property type="match status" value="1"/>
</dbReference>
<dbReference type="Gene3D" id="3.30.950.10">
    <property type="entry name" value="Methyltransferase, Cobalt-precorrin-4 Transmethylase, Domain 2"/>
    <property type="match status" value="1"/>
</dbReference>
<protein>
    <submittedName>
        <fullName evidence="9">Cobalt-precorrin-2 C20-methyltransferase CbiL</fullName>
        <ecNumber evidence="9">2.1.1.130</ecNumber>
    </submittedName>
</protein>
<dbReference type="EMBL" id="CP017111">
    <property type="protein sequence ID" value="AOO65298.1"/>
    <property type="molecule type" value="Genomic_DNA"/>
</dbReference>
<dbReference type="InterPro" id="IPR014777">
    <property type="entry name" value="4pyrrole_Mease_sub1"/>
</dbReference>
<dbReference type="EC" id="2.1.1.130" evidence="9"/>
<dbReference type="UniPathway" id="UPA00148"/>
<dbReference type="SUPFAM" id="SSF53790">
    <property type="entry name" value="Tetrapyrrole methylase"/>
    <property type="match status" value="1"/>
</dbReference>
<dbReference type="InterPro" id="IPR000878">
    <property type="entry name" value="4pyrrol_Mease"/>
</dbReference>
<comment type="similarity">
    <text evidence="2 7">Belongs to the precorrin methyltransferase family.</text>
</comment>
<evidence type="ECO:0000256" key="7">
    <source>
        <dbReference type="PIRNR" id="PIRNR036427"/>
    </source>
</evidence>
<dbReference type="Gene3D" id="3.40.1010.10">
    <property type="entry name" value="Cobalt-precorrin-4 Transmethylase, Domain 1"/>
    <property type="match status" value="1"/>
</dbReference>
<dbReference type="PANTHER" id="PTHR43467">
    <property type="entry name" value="COBALT-PRECORRIN-2 C(20)-METHYLTRANSFERASE"/>
    <property type="match status" value="1"/>
</dbReference>
<dbReference type="GO" id="GO:0030788">
    <property type="term" value="F:precorrin-2 C20-methyltransferase activity"/>
    <property type="evidence" value="ECO:0007669"/>
    <property type="project" value="UniProtKB-EC"/>
</dbReference>
<sequence length="234" mass="26015">MSKLIGIGVGVGDPEMLTIKAVNALREADAVILPRANTKTYSTAFEIAKQYMKDDIEKIYADFTTVDDDKLREEDRLLYAKVVNDCIKAGKTVAFITIGDPMTFSTFVYVMELLEKDVEVQTIPGITSFASIAARLNTPLVMGDETLKIVPISKDTDIVKEINSSDNVVFMKVTRNLERLKDAFKKTGNMDNVVLVSNCGKADEKVIYDLENITREDISYFSTILLKKGGLSYV</sequence>
<keyword evidence="4 9" id="KW-0489">Methyltransferase</keyword>
<evidence type="ECO:0000313" key="9">
    <source>
        <dbReference type="EMBL" id="AOO65298.1"/>
    </source>
</evidence>
<evidence type="ECO:0000256" key="6">
    <source>
        <dbReference type="ARBA" id="ARBA00022691"/>
    </source>
</evidence>
<keyword evidence="5 9" id="KW-0808">Transferase</keyword>
<dbReference type="InterPro" id="IPR014776">
    <property type="entry name" value="4pyrrole_Mease_sub2"/>
</dbReference>
<dbReference type="CDD" id="cd11645">
    <property type="entry name" value="Precorrin_2_C20_MT"/>
    <property type="match status" value="1"/>
</dbReference>
<dbReference type="GO" id="GO:0032259">
    <property type="term" value="P:methylation"/>
    <property type="evidence" value="ECO:0007669"/>
    <property type="project" value="UniProtKB-KW"/>
</dbReference>